<keyword evidence="1" id="KW-0812">Transmembrane</keyword>
<evidence type="ECO:0000313" key="2">
    <source>
        <dbReference type="Proteomes" id="UP000695000"/>
    </source>
</evidence>
<gene>
    <name evidence="3" type="primary">LOC108558132</name>
</gene>
<organism evidence="2 3">
    <name type="scientific">Nicrophorus vespilloides</name>
    <name type="common">Boreal carrion beetle</name>
    <dbReference type="NCBI Taxonomy" id="110193"/>
    <lineage>
        <taxon>Eukaryota</taxon>
        <taxon>Metazoa</taxon>
        <taxon>Ecdysozoa</taxon>
        <taxon>Arthropoda</taxon>
        <taxon>Hexapoda</taxon>
        <taxon>Insecta</taxon>
        <taxon>Pterygota</taxon>
        <taxon>Neoptera</taxon>
        <taxon>Endopterygota</taxon>
        <taxon>Coleoptera</taxon>
        <taxon>Polyphaga</taxon>
        <taxon>Staphyliniformia</taxon>
        <taxon>Silphidae</taxon>
        <taxon>Nicrophorinae</taxon>
        <taxon>Nicrophorus</taxon>
    </lineage>
</organism>
<keyword evidence="1" id="KW-0472">Membrane</keyword>
<keyword evidence="2" id="KW-1185">Reference proteome</keyword>
<keyword evidence="1" id="KW-1133">Transmembrane helix</keyword>
<sequence>MVVKVMWIQSWITVSISLCVLMVLVLFVLFCLCWKKKESKSLHELCNLDKSDLSMTEGINITYESSSTSFFRRFSNAALINPTFKFNGPDSEKILTAYEQSKSLPIERDLMDSLDIQKQFNQSVLQIDNNYVHIDQDDAKSCRSLDSRHSFYSIYPFTRSHSVADTMKSAYSGPDSLEDC</sequence>
<proteinExistence type="predicted"/>
<dbReference type="RefSeq" id="XP_017770437.1">
    <property type="nucleotide sequence ID" value="XM_017914948.1"/>
</dbReference>
<dbReference type="Proteomes" id="UP000695000">
    <property type="component" value="Unplaced"/>
</dbReference>
<reference evidence="3" key="1">
    <citation type="submission" date="2025-08" db="UniProtKB">
        <authorList>
            <consortium name="RefSeq"/>
        </authorList>
    </citation>
    <scope>IDENTIFICATION</scope>
    <source>
        <tissue evidence="3">Whole Larva</tissue>
    </source>
</reference>
<evidence type="ECO:0000313" key="3">
    <source>
        <dbReference type="RefSeq" id="XP_017770437.1"/>
    </source>
</evidence>
<name>A0ABM1M787_NICVS</name>
<evidence type="ECO:0000256" key="1">
    <source>
        <dbReference type="SAM" id="Phobius"/>
    </source>
</evidence>
<dbReference type="GeneID" id="108558132"/>
<feature type="transmembrane region" description="Helical" evidence="1">
    <location>
        <begin position="12"/>
        <end position="34"/>
    </location>
</feature>
<accession>A0ABM1M787</accession>
<protein>
    <submittedName>
        <fullName evidence="3">Uncharacterized protein LOC108558132 isoform X1</fullName>
    </submittedName>
</protein>